<sequence length="172" mass="19067">MRMRPVRLANLFLSAIAHPLSNYMTLPKDDPEELYLPRRTCLQSSFVLPALYGTLSKLWVANIDSSLVVTTDAYTSIGVVAEVLNEGLPCAAWVIIDDKACRPLTQRLQWTHTLVISQSVLGLIMSIFFVASACAPKVSCRPRSASEPPHVVPDVIDRLQATEIRFQAFGVR</sequence>
<dbReference type="EMBL" id="JAQOWY010000972">
    <property type="protein sequence ID" value="KAK1837886.1"/>
    <property type="molecule type" value="Genomic_DNA"/>
</dbReference>
<evidence type="ECO:0000313" key="3">
    <source>
        <dbReference type="Proteomes" id="UP001243330"/>
    </source>
</evidence>
<evidence type="ECO:0000256" key="1">
    <source>
        <dbReference type="SAM" id="SignalP"/>
    </source>
</evidence>
<protein>
    <submittedName>
        <fullName evidence="2">Uncharacterized protein</fullName>
    </submittedName>
</protein>
<proteinExistence type="predicted"/>
<comment type="caution">
    <text evidence="2">The sequence shown here is derived from an EMBL/GenBank/DDBJ whole genome shotgun (WGS) entry which is preliminary data.</text>
</comment>
<keyword evidence="3" id="KW-1185">Reference proteome</keyword>
<keyword evidence="1" id="KW-0732">Signal</keyword>
<evidence type="ECO:0000313" key="2">
    <source>
        <dbReference type="EMBL" id="KAK1837886.1"/>
    </source>
</evidence>
<name>A0AAD9EAD0_9PEZI</name>
<reference evidence="2" key="1">
    <citation type="submission" date="2023-01" db="EMBL/GenBank/DDBJ databases">
        <title>Colletotrichum chrysophilum M932 genome sequence.</title>
        <authorList>
            <person name="Baroncelli R."/>
        </authorList>
    </citation>
    <scope>NUCLEOTIDE SEQUENCE</scope>
    <source>
        <strain evidence="2">M932</strain>
    </source>
</reference>
<dbReference type="Proteomes" id="UP001243330">
    <property type="component" value="Unassembled WGS sequence"/>
</dbReference>
<gene>
    <name evidence="2" type="ORF">CCHR01_19493</name>
</gene>
<dbReference type="AlphaFoldDB" id="A0AAD9EAD0"/>
<feature type="chain" id="PRO_5042147115" evidence="1">
    <location>
        <begin position="18"/>
        <end position="172"/>
    </location>
</feature>
<organism evidence="2 3">
    <name type="scientific">Colletotrichum chrysophilum</name>
    <dbReference type="NCBI Taxonomy" id="1836956"/>
    <lineage>
        <taxon>Eukaryota</taxon>
        <taxon>Fungi</taxon>
        <taxon>Dikarya</taxon>
        <taxon>Ascomycota</taxon>
        <taxon>Pezizomycotina</taxon>
        <taxon>Sordariomycetes</taxon>
        <taxon>Hypocreomycetidae</taxon>
        <taxon>Glomerellales</taxon>
        <taxon>Glomerellaceae</taxon>
        <taxon>Colletotrichum</taxon>
        <taxon>Colletotrichum gloeosporioides species complex</taxon>
    </lineage>
</organism>
<accession>A0AAD9EAD0</accession>
<feature type="signal peptide" evidence="1">
    <location>
        <begin position="1"/>
        <end position="17"/>
    </location>
</feature>